<protein>
    <recommendedName>
        <fullName evidence="3">Nucleotidyl transferase AbiEii/AbiGii toxin family protein</fullName>
    </recommendedName>
</protein>
<dbReference type="Gene3D" id="3.10.450.620">
    <property type="entry name" value="JHP933, nucleotidyltransferase-like core domain"/>
    <property type="match status" value="1"/>
</dbReference>
<proteinExistence type="predicted"/>
<name>A0A2H0NCK7_9BACT</name>
<dbReference type="InterPro" id="IPR014942">
    <property type="entry name" value="AbiEii"/>
</dbReference>
<dbReference type="Proteomes" id="UP000228867">
    <property type="component" value="Unassembled WGS sequence"/>
</dbReference>
<accession>A0A2H0NCK7</accession>
<gene>
    <name evidence="1" type="ORF">COV54_02325</name>
</gene>
<comment type="caution">
    <text evidence="1">The sequence shown here is derived from an EMBL/GenBank/DDBJ whole genome shotgun (WGS) entry which is preliminary data.</text>
</comment>
<evidence type="ECO:0000313" key="2">
    <source>
        <dbReference type="Proteomes" id="UP000228867"/>
    </source>
</evidence>
<dbReference type="Pfam" id="PF08843">
    <property type="entry name" value="AbiEii"/>
    <property type="match status" value="1"/>
</dbReference>
<dbReference type="AlphaFoldDB" id="A0A2H0NCK7"/>
<evidence type="ECO:0008006" key="3">
    <source>
        <dbReference type="Google" id="ProtNLM"/>
    </source>
</evidence>
<organism evidence="1 2">
    <name type="scientific">Candidatus Jorgensenbacteria bacterium CG11_big_fil_rev_8_21_14_0_20_38_23</name>
    <dbReference type="NCBI Taxonomy" id="1974594"/>
    <lineage>
        <taxon>Bacteria</taxon>
        <taxon>Candidatus Joergenseniibacteriota</taxon>
    </lineage>
</organism>
<sequence>MIKILVPIQEVFLKKIGESELSKYFIWSGGTALSFYYLKHRKSQDLDFFSKDLVPADYVLTQINLIAKDLKIQKIEEQRRFNRHEFWLTKGEEVLRAEFVFYPFLNIGKPAFLKQFDIKIDSLEDILTNKIHAIFERMEPKDVFDVYYILQRKKTKFSLVLRWVKKKFGVEIDPVLLMSRILEGADRLTEIKPLILKKEHYKPNKIKEYFKKEAFNYLKRKIT</sequence>
<dbReference type="EMBL" id="PCWR01000053">
    <property type="protein sequence ID" value="PIR06630.1"/>
    <property type="molecule type" value="Genomic_DNA"/>
</dbReference>
<reference evidence="1 2" key="1">
    <citation type="submission" date="2017-09" db="EMBL/GenBank/DDBJ databases">
        <title>Depth-based differentiation of microbial function through sediment-hosted aquifers and enrichment of novel symbionts in the deep terrestrial subsurface.</title>
        <authorList>
            <person name="Probst A.J."/>
            <person name="Ladd B."/>
            <person name="Jarett J.K."/>
            <person name="Geller-Mcgrath D.E."/>
            <person name="Sieber C.M."/>
            <person name="Emerson J.B."/>
            <person name="Anantharaman K."/>
            <person name="Thomas B.C."/>
            <person name="Malmstrom R."/>
            <person name="Stieglmeier M."/>
            <person name="Klingl A."/>
            <person name="Woyke T."/>
            <person name="Ryan C.M."/>
            <person name="Banfield J.F."/>
        </authorList>
    </citation>
    <scope>NUCLEOTIDE SEQUENCE [LARGE SCALE GENOMIC DNA]</scope>
    <source>
        <strain evidence="1">CG11_big_fil_rev_8_21_14_0_20_38_23</strain>
    </source>
</reference>
<evidence type="ECO:0000313" key="1">
    <source>
        <dbReference type="EMBL" id="PIR06630.1"/>
    </source>
</evidence>